<evidence type="ECO:0000313" key="2">
    <source>
        <dbReference type="EMBL" id="GEO33569.1"/>
    </source>
</evidence>
<gene>
    <name evidence="2" type="ORF">CAE01nite_12940</name>
</gene>
<organism evidence="2 3">
    <name type="scientific">Cellulomonas aerilata</name>
    <dbReference type="NCBI Taxonomy" id="515326"/>
    <lineage>
        <taxon>Bacteria</taxon>
        <taxon>Bacillati</taxon>
        <taxon>Actinomycetota</taxon>
        <taxon>Actinomycetes</taxon>
        <taxon>Micrococcales</taxon>
        <taxon>Cellulomonadaceae</taxon>
        <taxon>Cellulomonas</taxon>
    </lineage>
</organism>
<protein>
    <submittedName>
        <fullName evidence="2">Glutamine amidotransferase</fullName>
    </submittedName>
</protein>
<keyword evidence="2" id="KW-0315">Glutamine amidotransferase</keyword>
<dbReference type="CDD" id="cd01741">
    <property type="entry name" value="GATase1_1"/>
    <property type="match status" value="1"/>
</dbReference>
<reference evidence="2 3" key="1">
    <citation type="submission" date="2019-07" db="EMBL/GenBank/DDBJ databases">
        <title>Whole genome shotgun sequence of Cellulomonas aerilata NBRC 106308.</title>
        <authorList>
            <person name="Hosoyama A."/>
            <person name="Uohara A."/>
            <person name="Ohji S."/>
            <person name="Ichikawa N."/>
        </authorList>
    </citation>
    <scope>NUCLEOTIDE SEQUENCE [LARGE SCALE GENOMIC DNA]</scope>
    <source>
        <strain evidence="2 3">NBRC 106308</strain>
    </source>
</reference>
<keyword evidence="2" id="KW-0808">Transferase</keyword>
<dbReference type="Pfam" id="PF00117">
    <property type="entry name" value="GATase"/>
    <property type="match status" value="1"/>
</dbReference>
<keyword evidence="3" id="KW-1185">Reference proteome</keyword>
<dbReference type="InterPro" id="IPR029062">
    <property type="entry name" value="Class_I_gatase-like"/>
</dbReference>
<feature type="domain" description="Glutamine amidotransferase" evidence="1">
    <location>
        <begin position="64"/>
        <end position="204"/>
    </location>
</feature>
<dbReference type="InterPro" id="IPR044992">
    <property type="entry name" value="ChyE-like"/>
</dbReference>
<name>A0A512DAR6_9CELL</name>
<dbReference type="PROSITE" id="PS51273">
    <property type="entry name" value="GATASE_TYPE_1"/>
    <property type="match status" value="1"/>
</dbReference>
<evidence type="ECO:0000259" key="1">
    <source>
        <dbReference type="Pfam" id="PF00117"/>
    </source>
</evidence>
<dbReference type="GO" id="GO:0005829">
    <property type="term" value="C:cytosol"/>
    <property type="evidence" value="ECO:0007669"/>
    <property type="project" value="TreeGrafter"/>
</dbReference>
<evidence type="ECO:0000313" key="3">
    <source>
        <dbReference type="Proteomes" id="UP000321181"/>
    </source>
</evidence>
<dbReference type="AlphaFoldDB" id="A0A512DAR6"/>
<dbReference type="PANTHER" id="PTHR42695:SF5">
    <property type="entry name" value="GLUTAMINE AMIDOTRANSFERASE YLR126C-RELATED"/>
    <property type="match status" value="1"/>
</dbReference>
<dbReference type="PANTHER" id="PTHR42695">
    <property type="entry name" value="GLUTAMINE AMIDOTRANSFERASE YLR126C-RELATED"/>
    <property type="match status" value="1"/>
</dbReference>
<dbReference type="Proteomes" id="UP000321181">
    <property type="component" value="Unassembled WGS sequence"/>
</dbReference>
<sequence length="255" mass="27679">MIPASGDTTLAAVRPFLLLSTRADDHAAESEYESFRRFGGLTADELHQVRLERVPLPALDLDDWSGIVVGGSPFCTSDPEDEKSEVQLRVERELAGLLDEVVARDMPFLGACYGVGTLGVHQGGVVDRTFGEPVGAVEVTLSDAGRGDPVFRAVPDAFDAFVGHKEALREPPPHAVVLASSPGCPVQAFRVGDNLYATQFHPELDVPGIVERVRIYRDAGYFPPDDVDRVVEALRTSHVVHPPALLRAFVARYAR</sequence>
<dbReference type="Gene3D" id="3.40.50.880">
    <property type="match status" value="1"/>
</dbReference>
<dbReference type="NCBIfam" id="NF005743">
    <property type="entry name" value="PRK07567.1"/>
    <property type="match status" value="1"/>
</dbReference>
<proteinExistence type="predicted"/>
<dbReference type="InterPro" id="IPR017926">
    <property type="entry name" value="GATASE"/>
</dbReference>
<dbReference type="EMBL" id="BJYY01000010">
    <property type="protein sequence ID" value="GEO33569.1"/>
    <property type="molecule type" value="Genomic_DNA"/>
</dbReference>
<accession>A0A512DAR6</accession>
<dbReference type="GO" id="GO:0016740">
    <property type="term" value="F:transferase activity"/>
    <property type="evidence" value="ECO:0007669"/>
    <property type="project" value="UniProtKB-KW"/>
</dbReference>
<comment type="caution">
    <text evidence="2">The sequence shown here is derived from an EMBL/GenBank/DDBJ whole genome shotgun (WGS) entry which is preliminary data.</text>
</comment>
<dbReference type="SUPFAM" id="SSF52317">
    <property type="entry name" value="Class I glutamine amidotransferase-like"/>
    <property type="match status" value="1"/>
</dbReference>